<dbReference type="EC" id="5.4.99.-" evidence="4"/>
<dbReference type="InterPro" id="IPR036986">
    <property type="entry name" value="S4_RNA-bd_sf"/>
</dbReference>
<dbReference type="InterPro" id="IPR020103">
    <property type="entry name" value="PsdUridine_synth_cat_dom_sf"/>
</dbReference>
<dbReference type="Gene3D" id="3.30.70.1560">
    <property type="entry name" value="Alpha-L RNA-binding motif"/>
    <property type="match status" value="1"/>
</dbReference>
<sequence length="225" mass="26127">MTFRTRLQYLLVKKLQVSNRRALEIILSGEVYVNNEPVLTNVELGQTDEVRYHNQVLKEAKKLIYVAFYKPRGIETTLNTAIADNLKDILPFEDELFPVGRLDKASEGLLFLTNDGTLYDKMLRNENKTEKEYIVTVDKAIDDDFLTAMANGITIMGKTTLPCQLEKIDDYTFRIILIQGLNRQIRRMCYKLHYEVERLIRVRMGSIELEDLVAGEYRILQTPTK</sequence>
<name>A0ABW5J4D5_9BACT</name>
<dbReference type="PANTHER" id="PTHR47683">
    <property type="entry name" value="PSEUDOURIDINE SYNTHASE FAMILY PROTEIN-RELATED"/>
    <property type="match status" value="1"/>
</dbReference>
<protein>
    <recommendedName>
        <fullName evidence="4">Pseudouridine synthase</fullName>
        <ecNumber evidence="4">5.4.99.-</ecNumber>
    </recommendedName>
</protein>
<gene>
    <name evidence="6" type="ORF">ACFSR2_00835</name>
</gene>
<evidence type="ECO:0000256" key="4">
    <source>
        <dbReference type="RuleBase" id="RU003887"/>
    </source>
</evidence>
<dbReference type="SMART" id="SM00363">
    <property type="entry name" value="S4"/>
    <property type="match status" value="1"/>
</dbReference>
<dbReference type="NCBIfam" id="TIGR00093">
    <property type="entry name" value="pseudouridine synthase"/>
    <property type="match status" value="1"/>
</dbReference>
<dbReference type="PROSITE" id="PS50889">
    <property type="entry name" value="S4"/>
    <property type="match status" value="1"/>
</dbReference>
<comment type="similarity">
    <text evidence="1 4">Belongs to the pseudouridine synthase RsuA family.</text>
</comment>
<dbReference type="Gene3D" id="3.30.70.580">
    <property type="entry name" value="Pseudouridine synthase I, catalytic domain, N-terminal subdomain"/>
    <property type="match status" value="1"/>
</dbReference>
<evidence type="ECO:0000313" key="7">
    <source>
        <dbReference type="Proteomes" id="UP001597510"/>
    </source>
</evidence>
<evidence type="ECO:0000313" key="6">
    <source>
        <dbReference type="EMBL" id="MFD2519410.1"/>
    </source>
</evidence>
<dbReference type="RefSeq" id="WP_340238327.1">
    <property type="nucleotide sequence ID" value="NZ_JBBEWC010000009.1"/>
</dbReference>
<evidence type="ECO:0000256" key="3">
    <source>
        <dbReference type="PROSITE-ProRule" id="PRU00182"/>
    </source>
</evidence>
<accession>A0ABW5J4D5</accession>
<keyword evidence="2 4" id="KW-0413">Isomerase</keyword>
<dbReference type="InterPro" id="IPR042092">
    <property type="entry name" value="PsdUridine_s_RsuA/RluB/E/F_cat"/>
</dbReference>
<dbReference type="SUPFAM" id="SSF55120">
    <property type="entry name" value="Pseudouridine synthase"/>
    <property type="match status" value="1"/>
</dbReference>
<dbReference type="Proteomes" id="UP001597510">
    <property type="component" value="Unassembled WGS sequence"/>
</dbReference>
<dbReference type="InterPro" id="IPR020094">
    <property type="entry name" value="TruA/RsuA/RluB/E/F_N"/>
</dbReference>
<reference evidence="7" key="1">
    <citation type="journal article" date="2019" name="Int. J. Syst. Evol. Microbiol.">
        <title>The Global Catalogue of Microorganisms (GCM) 10K type strain sequencing project: providing services to taxonomists for standard genome sequencing and annotation.</title>
        <authorList>
            <consortium name="The Broad Institute Genomics Platform"/>
            <consortium name="The Broad Institute Genome Sequencing Center for Infectious Disease"/>
            <person name="Wu L."/>
            <person name="Ma J."/>
        </authorList>
    </citation>
    <scope>NUCLEOTIDE SEQUENCE [LARGE SCALE GENOMIC DNA]</scope>
    <source>
        <strain evidence="7">KCTC 52344</strain>
    </source>
</reference>
<dbReference type="PROSITE" id="PS01149">
    <property type="entry name" value="PSI_RSU"/>
    <property type="match status" value="1"/>
</dbReference>
<feature type="domain" description="RNA-binding S4" evidence="5">
    <location>
        <begin position="5"/>
        <end position="65"/>
    </location>
</feature>
<proteinExistence type="inferred from homology"/>
<dbReference type="InterPro" id="IPR018496">
    <property type="entry name" value="PsdUridine_synth_RsuA/RluB_CS"/>
</dbReference>
<dbReference type="InterPro" id="IPR006145">
    <property type="entry name" value="PsdUridine_synth_RsuA/RluA"/>
</dbReference>
<evidence type="ECO:0000259" key="5">
    <source>
        <dbReference type="SMART" id="SM00363"/>
    </source>
</evidence>
<dbReference type="Gene3D" id="3.10.290.10">
    <property type="entry name" value="RNA-binding S4 domain"/>
    <property type="match status" value="1"/>
</dbReference>
<evidence type="ECO:0000256" key="2">
    <source>
        <dbReference type="ARBA" id="ARBA00023235"/>
    </source>
</evidence>
<dbReference type="InterPro" id="IPR050343">
    <property type="entry name" value="RsuA_PseudoU_synthase"/>
</dbReference>
<comment type="caution">
    <text evidence="6">The sequence shown here is derived from an EMBL/GenBank/DDBJ whole genome shotgun (WGS) entry which is preliminary data.</text>
</comment>
<dbReference type="InterPro" id="IPR002942">
    <property type="entry name" value="S4_RNA-bd"/>
</dbReference>
<keyword evidence="7" id="KW-1185">Reference proteome</keyword>
<keyword evidence="3" id="KW-0694">RNA-binding</keyword>
<dbReference type="PANTHER" id="PTHR47683:SF2">
    <property type="entry name" value="RNA-BINDING S4 DOMAIN-CONTAINING PROTEIN"/>
    <property type="match status" value="1"/>
</dbReference>
<dbReference type="EMBL" id="JBHULC010000001">
    <property type="protein sequence ID" value="MFD2519410.1"/>
    <property type="molecule type" value="Genomic_DNA"/>
</dbReference>
<dbReference type="InterPro" id="IPR000748">
    <property type="entry name" value="PsdUridine_synth_RsuA/RluB/E/F"/>
</dbReference>
<dbReference type="SUPFAM" id="SSF55174">
    <property type="entry name" value="Alpha-L RNA-binding motif"/>
    <property type="match status" value="1"/>
</dbReference>
<dbReference type="Pfam" id="PF00849">
    <property type="entry name" value="PseudoU_synth_2"/>
    <property type="match status" value="1"/>
</dbReference>
<dbReference type="Pfam" id="PF01479">
    <property type="entry name" value="S4"/>
    <property type="match status" value="1"/>
</dbReference>
<organism evidence="6 7">
    <name type="scientific">Emticicia soli</name>
    <dbReference type="NCBI Taxonomy" id="2027878"/>
    <lineage>
        <taxon>Bacteria</taxon>
        <taxon>Pseudomonadati</taxon>
        <taxon>Bacteroidota</taxon>
        <taxon>Cytophagia</taxon>
        <taxon>Cytophagales</taxon>
        <taxon>Leadbetterellaceae</taxon>
        <taxon>Emticicia</taxon>
    </lineage>
</organism>
<evidence type="ECO:0000256" key="1">
    <source>
        <dbReference type="ARBA" id="ARBA00008348"/>
    </source>
</evidence>